<dbReference type="InterPro" id="IPR048020">
    <property type="entry name" value="Transpos_IS3"/>
</dbReference>
<name>A0ABP2T3X5_9LEPT</name>
<keyword evidence="3" id="KW-1185">Reference proteome</keyword>
<feature type="domain" description="Integrase catalytic" evidence="1">
    <location>
        <begin position="28"/>
        <end position="189"/>
    </location>
</feature>
<evidence type="ECO:0000313" key="2">
    <source>
        <dbReference type="EMBL" id="EMM98973.1"/>
    </source>
</evidence>
<evidence type="ECO:0000259" key="1">
    <source>
        <dbReference type="PROSITE" id="PS50994"/>
    </source>
</evidence>
<reference evidence="2 3" key="1">
    <citation type="submission" date="2013-01" db="EMBL/GenBank/DDBJ databases">
        <authorList>
            <person name="Harkins D.M."/>
            <person name="Durkin A.S."/>
            <person name="Brinkac L.M."/>
            <person name="Haft D.H."/>
            <person name="Selengut J.D."/>
            <person name="Sanka R."/>
            <person name="DePew J."/>
            <person name="Purushe J."/>
            <person name="Whelen A.C."/>
            <person name="Vinetz J.M."/>
            <person name="Sutton G.G."/>
            <person name="Nierman W.C."/>
            <person name="Fouts D.E."/>
        </authorList>
    </citation>
    <scope>NUCLEOTIDE SEQUENCE [LARGE SCALE GENOMIC DNA]</scope>
    <source>
        <strain evidence="2 3">2007001578</strain>
    </source>
</reference>
<evidence type="ECO:0000313" key="3">
    <source>
        <dbReference type="Proteomes" id="UP000012099"/>
    </source>
</evidence>
<dbReference type="EMBL" id="AHMH02000138">
    <property type="protein sequence ID" value="EMM98973.1"/>
    <property type="molecule type" value="Genomic_DNA"/>
</dbReference>
<gene>
    <name evidence="2" type="ORF">LEP1GSC035_4574</name>
</gene>
<dbReference type="PANTHER" id="PTHR46889">
    <property type="entry name" value="TRANSPOSASE INSF FOR INSERTION SEQUENCE IS3B-RELATED"/>
    <property type="match status" value="1"/>
</dbReference>
<organism evidence="2 3">
    <name type="scientific">Leptospira noguchii str. 2007001578</name>
    <dbReference type="NCBI Taxonomy" id="1049974"/>
    <lineage>
        <taxon>Bacteria</taxon>
        <taxon>Pseudomonadati</taxon>
        <taxon>Spirochaetota</taxon>
        <taxon>Spirochaetia</taxon>
        <taxon>Leptospirales</taxon>
        <taxon>Leptospiraceae</taxon>
        <taxon>Leptospira</taxon>
    </lineage>
</organism>
<dbReference type="InterPro" id="IPR001584">
    <property type="entry name" value="Integrase_cat-core"/>
</dbReference>
<dbReference type="InterPro" id="IPR050900">
    <property type="entry name" value="Transposase_IS3/IS150/IS904"/>
</dbReference>
<dbReference type="SUPFAM" id="SSF53098">
    <property type="entry name" value="Ribonuclease H-like"/>
    <property type="match status" value="1"/>
</dbReference>
<dbReference type="PANTHER" id="PTHR46889:SF4">
    <property type="entry name" value="TRANSPOSASE INSO FOR INSERTION SEQUENCE ELEMENT IS911B-RELATED"/>
    <property type="match status" value="1"/>
</dbReference>
<dbReference type="InterPro" id="IPR036397">
    <property type="entry name" value="RNaseH_sf"/>
</dbReference>
<dbReference type="PROSITE" id="PS50994">
    <property type="entry name" value="INTEGRASE"/>
    <property type="match status" value="1"/>
</dbReference>
<sequence length="189" mass="22325">MERKRTTQRLASMVARRVVSHFNYEICERFAPIFLRRTHVFLRSSFGWIYLCVILDLYSRKVEGWSISNANDSKLVCNALSKAIELRNPPKGLIFHSDRGSNYCSNETRKYLLVNKIRRSNSRKGNCWDNAVAESFFGSLKREMEYNYFYKIQEAEELLFDHIEVYYNRHRSHSSLDFVSPVQFEVNAA</sequence>
<dbReference type="Gene3D" id="3.30.420.10">
    <property type="entry name" value="Ribonuclease H-like superfamily/Ribonuclease H"/>
    <property type="match status" value="1"/>
</dbReference>
<dbReference type="Pfam" id="PF13333">
    <property type="entry name" value="rve_2"/>
    <property type="match status" value="1"/>
</dbReference>
<accession>A0ABP2T3X5</accession>
<proteinExistence type="predicted"/>
<dbReference type="Pfam" id="PF00665">
    <property type="entry name" value="rve"/>
    <property type="match status" value="1"/>
</dbReference>
<dbReference type="InterPro" id="IPR012337">
    <property type="entry name" value="RNaseH-like_sf"/>
</dbReference>
<dbReference type="Proteomes" id="UP000012099">
    <property type="component" value="Unassembled WGS sequence"/>
</dbReference>
<comment type="caution">
    <text evidence="2">The sequence shown here is derived from an EMBL/GenBank/DDBJ whole genome shotgun (WGS) entry which is preliminary data.</text>
</comment>
<dbReference type="NCBIfam" id="NF033516">
    <property type="entry name" value="transpos_IS3"/>
    <property type="match status" value="1"/>
</dbReference>
<protein>
    <submittedName>
        <fullName evidence="2">Integrase core domain protein</fullName>
    </submittedName>
</protein>